<gene>
    <name evidence="1" type="ORF">RMCB_6841</name>
</gene>
<dbReference type="EMBL" id="BCSX01000064">
    <property type="protein sequence ID" value="GAS92745.1"/>
    <property type="molecule type" value="Genomic_DNA"/>
</dbReference>
<reference evidence="2" key="2">
    <citation type="submission" date="2016-02" db="EMBL/GenBank/DDBJ databases">
        <title>Draft genome sequence of five rapidly growing Mycobacterium species.</title>
        <authorList>
            <person name="Katahira K."/>
            <person name="Gotou Y."/>
            <person name="Iida K."/>
            <person name="Ogura Y."/>
            <person name="Hayashi T."/>
        </authorList>
    </citation>
    <scope>NUCLEOTIDE SEQUENCE [LARGE SCALE GENOMIC DNA]</scope>
    <source>
        <strain evidence="2">JCM15654</strain>
    </source>
</reference>
<dbReference type="AlphaFoldDB" id="A0A124E171"/>
<name>A0A124E171_9MYCO</name>
<protein>
    <submittedName>
        <fullName evidence="1">DNA polymerase iii, alpha subunit, gram-positive type</fullName>
    </submittedName>
</protein>
<dbReference type="Proteomes" id="UP000069620">
    <property type="component" value="Unassembled WGS sequence"/>
</dbReference>
<keyword evidence="2" id="KW-1185">Reference proteome</keyword>
<sequence length="89" mass="9711">MRVRVEPRLVRGTWASGATGSGISASEVTGSGNTFLDKLCRPPQQAAWADVQRRGVRCADLVGEPVTGDVDFYDPHRAPPFYVVEHIQT</sequence>
<proteinExistence type="predicted"/>
<evidence type="ECO:0000313" key="1">
    <source>
        <dbReference type="EMBL" id="GAS92745.1"/>
    </source>
</evidence>
<comment type="caution">
    <text evidence="1">The sequence shown here is derived from an EMBL/GenBank/DDBJ whole genome shotgun (WGS) entry which is preliminary data.</text>
</comment>
<organism evidence="1 2">
    <name type="scientific">Mycolicibacterium brisbanense</name>
    <dbReference type="NCBI Taxonomy" id="146020"/>
    <lineage>
        <taxon>Bacteria</taxon>
        <taxon>Bacillati</taxon>
        <taxon>Actinomycetota</taxon>
        <taxon>Actinomycetes</taxon>
        <taxon>Mycobacteriales</taxon>
        <taxon>Mycobacteriaceae</taxon>
        <taxon>Mycolicibacterium</taxon>
    </lineage>
</organism>
<evidence type="ECO:0000313" key="2">
    <source>
        <dbReference type="Proteomes" id="UP000069620"/>
    </source>
</evidence>
<reference evidence="2" key="1">
    <citation type="journal article" date="2016" name="Genome Announc.">
        <title>Draft Genome Sequences of Five Rapidly Growing Mycobacterium Species, M. thermoresistibile, M. fortuitum subsp. acetamidolyticum, M. canariasense, M. brisbanense, and M. novocastrense.</title>
        <authorList>
            <person name="Katahira K."/>
            <person name="Ogura Y."/>
            <person name="Gotoh Y."/>
            <person name="Hayashi T."/>
        </authorList>
    </citation>
    <scope>NUCLEOTIDE SEQUENCE [LARGE SCALE GENOMIC DNA]</scope>
    <source>
        <strain evidence="2">JCM15654</strain>
    </source>
</reference>
<accession>A0A124E171</accession>
<dbReference type="STRING" id="146020.RMCB_6841"/>